<name>A0A177N8L4_9GAMM</name>
<sequence>MNIATIGQTLAAYTAQAGNSRPANVTSREAGATPVAANATRTVDLRNVSLNEINSLIKAGVDGLLDIAPMMHGNLFANADPQARADVKIDYLGQIEGAIAFDKSRGTNTDFLESVLTKLKRIDGMPLPGGLDVRA</sequence>
<evidence type="ECO:0000313" key="1">
    <source>
        <dbReference type="EMBL" id="OAI13934.1"/>
    </source>
</evidence>
<accession>A0A177N8L4</accession>
<dbReference type="RefSeq" id="WP_064031125.1">
    <property type="nucleotide sequence ID" value="NZ_LUUK01000205.1"/>
</dbReference>
<protein>
    <submittedName>
        <fullName evidence="1">Uncharacterized protein</fullName>
    </submittedName>
</protein>
<organism evidence="1 2">
    <name type="scientific">Methylomonas koyamae</name>
    <dbReference type="NCBI Taxonomy" id="702114"/>
    <lineage>
        <taxon>Bacteria</taxon>
        <taxon>Pseudomonadati</taxon>
        <taxon>Pseudomonadota</taxon>
        <taxon>Gammaproteobacteria</taxon>
        <taxon>Methylococcales</taxon>
        <taxon>Methylococcaceae</taxon>
        <taxon>Methylomonas</taxon>
    </lineage>
</organism>
<dbReference type="OrthoDB" id="6401881at2"/>
<dbReference type="EMBL" id="LUUK01000205">
    <property type="protein sequence ID" value="OAI13934.1"/>
    <property type="molecule type" value="Genomic_DNA"/>
</dbReference>
<evidence type="ECO:0000313" key="2">
    <source>
        <dbReference type="Proteomes" id="UP000077628"/>
    </source>
</evidence>
<dbReference type="Proteomes" id="UP000077628">
    <property type="component" value="Unassembled WGS sequence"/>
</dbReference>
<gene>
    <name evidence="1" type="ORF">A1355_12915</name>
</gene>
<keyword evidence="2" id="KW-1185">Reference proteome</keyword>
<dbReference type="AlphaFoldDB" id="A0A177N8L4"/>
<proteinExistence type="predicted"/>
<reference evidence="2" key="1">
    <citation type="submission" date="2016-03" db="EMBL/GenBank/DDBJ databases">
        <authorList>
            <person name="Heylen K."/>
            <person name="De Vos P."/>
            <person name="Vekeman B."/>
        </authorList>
    </citation>
    <scope>NUCLEOTIDE SEQUENCE [LARGE SCALE GENOMIC DNA]</scope>
    <source>
        <strain evidence="2">R-45383</strain>
    </source>
</reference>
<comment type="caution">
    <text evidence="1">The sequence shown here is derived from an EMBL/GenBank/DDBJ whole genome shotgun (WGS) entry which is preliminary data.</text>
</comment>